<dbReference type="EMBL" id="JAWDIO010000002">
    <property type="protein sequence ID" value="MDU0352642.1"/>
    <property type="molecule type" value="Genomic_DNA"/>
</dbReference>
<evidence type="ECO:0000256" key="1">
    <source>
        <dbReference type="SAM" id="SignalP"/>
    </source>
</evidence>
<sequence length="255" mass="27028">MKSILTLALVVSTFAATNKALAEDSTNKNRTNQINEKFVQMQLEQNSSIGRAIKSIVGHYPQQAGSIVGTALDLYPDKYKEIIHSAISAQPTLANEVVTIAIEKGITSCSDIVETAISADPSYVDFVVTAAAHSTPDELLEIVRIAVITEPDSADYIVQSLAIAHPNKLVEILQSAIGAVPFVGQYAVEALLAIFPNDAEQLISAAVRESKAQSEDTSKIIQTAKNSGVSLENIQTYAVSGGATTEEVALALDGK</sequence>
<protein>
    <submittedName>
        <fullName evidence="2">Uncharacterized protein</fullName>
    </submittedName>
</protein>
<keyword evidence="3" id="KW-1185">Reference proteome</keyword>
<reference evidence="2 3" key="1">
    <citation type="submission" date="2023-10" db="EMBL/GenBank/DDBJ databases">
        <title>Glaciecola aquimarina strain GGW-M5 nov., isolated from a coastal seawater.</title>
        <authorList>
            <person name="Bayburt H."/>
            <person name="Kim J.M."/>
            <person name="Choi B.J."/>
            <person name="Jeon C.O."/>
        </authorList>
    </citation>
    <scope>NUCLEOTIDE SEQUENCE [LARGE SCALE GENOMIC DNA]</scope>
    <source>
        <strain evidence="2 3">KCTC 32108</strain>
    </source>
</reference>
<keyword evidence="1" id="KW-0732">Signal</keyword>
<dbReference type="RefSeq" id="WP_316024360.1">
    <property type="nucleotide sequence ID" value="NZ_JAWDIO010000002.1"/>
</dbReference>
<evidence type="ECO:0000313" key="3">
    <source>
        <dbReference type="Proteomes" id="UP001247805"/>
    </source>
</evidence>
<organism evidence="2 3">
    <name type="scientific">Paraglaciecola aquimarina</name>
    <dbReference type="NCBI Taxonomy" id="1235557"/>
    <lineage>
        <taxon>Bacteria</taxon>
        <taxon>Pseudomonadati</taxon>
        <taxon>Pseudomonadota</taxon>
        <taxon>Gammaproteobacteria</taxon>
        <taxon>Alteromonadales</taxon>
        <taxon>Alteromonadaceae</taxon>
        <taxon>Paraglaciecola</taxon>
    </lineage>
</organism>
<gene>
    <name evidence="2" type="ORF">RS130_00785</name>
</gene>
<feature type="signal peptide" evidence="1">
    <location>
        <begin position="1"/>
        <end position="22"/>
    </location>
</feature>
<comment type="caution">
    <text evidence="2">The sequence shown here is derived from an EMBL/GenBank/DDBJ whole genome shotgun (WGS) entry which is preliminary data.</text>
</comment>
<proteinExistence type="predicted"/>
<dbReference type="Proteomes" id="UP001247805">
    <property type="component" value="Unassembled WGS sequence"/>
</dbReference>
<name>A0ABU3SRL9_9ALTE</name>
<evidence type="ECO:0000313" key="2">
    <source>
        <dbReference type="EMBL" id="MDU0352642.1"/>
    </source>
</evidence>
<feature type="chain" id="PRO_5047415608" evidence="1">
    <location>
        <begin position="23"/>
        <end position="255"/>
    </location>
</feature>
<accession>A0ABU3SRL9</accession>